<gene>
    <name evidence="2" type="ORF">FS320_34375</name>
</gene>
<dbReference type="OrthoDB" id="237412at2"/>
<dbReference type="PANTHER" id="PTHR30203">
    <property type="entry name" value="OUTER MEMBRANE CATION EFFLUX PROTEIN"/>
    <property type="match status" value="1"/>
</dbReference>
<evidence type="ECO:0000313" key="3">
    <source>
        <dbReference type="Proteomes" id="UP000403266"/>
    </source>
</evidence>
<comment type="similarity">
    <text evidence="1">Belongs to the outer membrane factor (OMF) (TC 1.B.17) family.</text>
</comment>
<dbReference type="EMBL" id="VOSK01000297">
    <property type="protein sequence ID" value="MPR30010.1"/>
    <property type="molecule type" value="Genomic_DNA"/>
</dbReference>
<dbReference type="PANTHER" id="PTHR30203:SF24">
    <property type="entry name" value="BLR4935 PROTEIN"/>
    <property type="match status" value="1"/>
</dbReference>
<dbReference type="SUPFAM" id="SSF56954">
    <property type="entry name" value="Outer membrane efflux proteins (OEP)"/>
    <property type="match status" value="1"/>
</dbReference>
<evidence type="ECO:0000256" key="1">
    <source>
        <dbReference type="ARBA" id="ARBA00007613"/>
    </source>
</evidence>
<comment type="caution">
    <text evidence="2">The sequence shown here is derived from an EMBL/GenBank/DDBJ whole genome shotgun (WGS) entry which is preliminary data.</text>
</comment>
<organism evidence="2 3">
    <name type="scientific">Microvirga tunisiensis</name>
    <dbReference type="NCBI Taxonomy" id="2108360"/>
    <lineage>
        <taxon>Bacteria</taxon>
        <taxon>Pseudomonadati</taxon>
        <taxon>Pseudomonadota</taxon>
        <taxon>Alphaproteobacteria</taxon>
        <taxon>Hyphomicrobiales</taxon>
        <taxon>Methylobacteriaceae</taxon>
        <taxon>Microvirga</taxon>
    </lineage>
</organism>
<proteinExistence type="inferred from homology"/>
<dbReference type="AlphaFoldDB" id="A0A5N7MTL9"/>
<dbReference type="Proteomes" id="UP000403266">
    <property type="component" value="Unassembled WGS sequence"/>
</dbReference>
<accession>A0A5N7MTL9</accession>
<dbReference type="Gene3D" id="1.20.1600.10">
    <property type="entry name" value="Outer membrane efflux proteins (OEP)"/>
    <property type="match status" value="2"/>
</dbReference>
<keyword evidence="3" id="KW-1185">Reference proteome</keyword>
<dbReference type="PROSITE" id="PS51257">
    <property type="entry name" value="PROKAR_LIPOPROTEIN"/>
    <property type="match status" value="1"/>
</dbReference>
<reference evidence="2 3" key="1">
    <citation type="journal article" date="2019" name="Syst. Appl. Microbiol.">
        <title>Microvirga tunisiensis sp. nov., a root nodule symbiotic bacterium isolated from Lupinus micranthus and L. luteus grown in Northern Tunisia.</title>
        <authorList>
            <person name="Msaddak A."/>
            <person name="Rejili M."/>
            <person name="Duran D."/>
            <person name="Mars M."/>
            <person name="Palacios J.M."/>
            <person name="Ruiz-Argueso T."/>
            <person name="Rey L."/>
            <person name="Imperial J."/>
        </authorList>
    </citation>
    <scope>NUCLEOTIDE SEQUENCE [LARGE SCALE GENOMIC DNA]</scope>
    <source>
        <strain evidence="2 3">Lmie10</strain>
    </source>
</reference>
<name>A0A5N7MTL9_9HYPH</name>
<evidence type="ECO:0000313" key="2">
    <source>
        <dbReference type="EMBL" id="MPR30010.1"/>
    </source>
</evidence>
<sequence>MGCLERPLPLISTMIMTVGLSACVSLSGDGGMAPVQGIAYAELNADAVKVSTESESAAAAERVAALLKRPLTPGAAVQIALLNNRGLQASYNELGISEAQYVQASLPPSPRFGFNQLVGDLEVEITRQLVGNVLALATLPARSEIAQARYRAAQIRAAEATLTLAAETRKQFYRAVAANEQVNLIMQTHGSAGDAEVSEARMKLRIERERLARLMGQWDDVDYRLPLHVPSLPARIRSVREAEEQALQRRLDLRVAKLELDALAKSLGLTQATRFVSAFDLAAQNRYKSTEKDSADSVSKTKTITNGFVATIEIPLFDFGQARVAEAEQRYLQAANRLAEMAVNARSEAREAYHAYRGTYEIARAHQKRNAPTGGLAGIQAGAKMIDQAAAPPEPAPDMQEWMSHNIKAIEARRDFWIADTELTALGSGTRTNGGLGSLGGPQI</sequence>
<dbReference type="GO" id="GO:0015562">
    <property type="term" value="F:efflux transmembrane transporter activity"/>
    <property type="evidence" value="ECO:0007669"/>
    <property type="project" value="InterPro"/>
</dbReference>
<dbReference type="InterPro" id="IPR010131">
    <property type="entry name" value="MdtP/NodT-like"/>
</dbReference>
<dbReference type="InterPro" id="IPR003423">
    <property type="entry name" value="OMP_efflux"/>
</dbReference>
<dbReference type="Pfam" id="PF02321">
    <property type="entry name" value="OEP"/>
    <property type="match status" value="1"/>
</dbReference>
<protein>
    <submittedName>
        <fullName evidence="2">TolC family protein</fullName>
    </submittedName>
</protein>